<comment type="caution">
    <text evidence="2">The sequence shown here is derived from an EMBL/GenBank/DDBJ whole genome shotgun (WGS) entry which is preliminary data.</text>
</comment>
<dbReference type="InterPro" id="IPR007815">
    <property type="entry name" value="Emycin_Estase"/>
</dbReference>
<gene>
    <name evidence="2" type="ORF">M5X04_22730</name>
</gene>
<evidence type="ECO:0000313" key="2">
    <source>
        <dbReference type="EMBL" id="MCY9532128.1"/>
    </source>
</evidence>
<protein>
    <submittedName>
        <fullName evidence="2">Erythromycin esterase family protein</fullName>
    </submittedName>
</protein>
<dbReference type="EMBL" id="JAMDLY010000019">
    <property type="protein sequence ID" value="MCY9532128.1"/>
    <property type="molecule type" value="Genomic_DNA"/>
</dbReference>
<proteinExistence type="predicted"/>
<name>A0ABT4EI50_PAEAL</name>
<dbReference type="InterPro" id="IPR052036">
    <property type="entry name" value="Hydrolase/PRTase-associated"/>
</dbReference>
<dbReference type="PANTHER" id="PTHR31299">
    <property type="entry name" value="ESTERASE, PUTATIVE (AFU_ORTHOLOGUE AFUA_1G05850)-RELATED"/>
    <property type="match status" value="1"/>
</dbReference>
<dbReference type="RefSeq" id="WP_268632729.1">
    <property type="nucleotide sequence ID" value="NZ_JAMDLY010000019.1"/>
</dbReference>
<reference evidence="2 3" key="1">
    <citation type="submission" date="2022-05" db="EMBL/GenBank/DDBJ databases">
        <title>Genome Sequencing of Bee-Associated Microbes.</title>
        <authorList>
            <person name="Dunlap C."/>
        </authorList>
    </citation>
    <scope>NUCLEOTIDE SEQUENCE [LARGE SCALE GENOMIC DNA]</scope>
    <source>
        <strain evidence="2 3">NRRL NRS-750</strain>
    </source>
</reference>
<evidence type="ECO:0000313" key="3">
    <source>
        <dbReference type="Proteomes" id="UP001527090"/>
    </source>
</evidence>
<organism evidence="2 3">
    <name type="scientific">Paenibacillus alvei</name>
    <name type="common">Bacillus alvei</name>
    <dbReference type="NCBI Taxonomy" id="44250"/>
    <lineage>
        <taxon>Bacteria</taxon>
        <taxon>Bacillati</taxon>
        <taxon>Bacillota</taxon>
        <taxon>Bacilli</taxon>
        <taxon>Bacillales</taxon>
        <taxon>Paenibacillaceae</taxon>
        <taxon>Paenibacillus</taxon>
    </lineage>
</organism>
<dbReference type="SUPFAM" id="SSF159501">
    <property type="entry name" value="EreA/ChaN-like"/>
    <property type="match status" value="1"/>
</dbReference>
<accession>A0ABT4EI50</accession>
<dbReference type="PANTHER" id="PTHR31299:SF0">
    <property type="entry name" value="ESTERASE, PUTATIVE (AFU_ORTHOLOGUE AFUA_1G05850)-RELATED"/>
    <property type="match status" value="1"/>
</dbReference>
<evidence type="ECO:0000256" key="1">
    <source>
        <dbReference type="SAM" id="SignalP"/>
    </source>
</evidence>
<feature type="chain" id="PRO_5045249692" evidence="1">
    <location>
        <begin position="30"/>
        <end position="452"/>
    </location>
</feature>
<sequence>MNKKMMVSGMAAVVSTALLVAGGVGNAGARSTEVTHSVQTLQNSIVKSFESQVFPLKTIDPTQSFADLKPLKKMIGDAHYVGLGEETHGSSELFTMKFRLVKYLVTEMGFTNFGMEEDWGNGLKLNEYIHTGKGDPKQFLKLLYPTDEIVAMVKWMKDYNANPKNKKKIQFIGLDLKSLDKDVYDTVINYVKKHHPDMLSEVVQNYKDMPAVTVNLQEYMKLTHEEKARFQANAERVVQLLEKVAVKDEKKANSNELTWVKGTAKAIKHYTTMMIPEDYPSFVTLHEQYLADLAVWTKETLGGKTMIWGHNIHVAKGVIDKEWYPKPAGEFLKERVGDQYVVIGTSMTEGHFTTYEFDMSSGGKIMTDAIPQHKNSTNDMFGKVSYERFLLDARHLKGEAGRWVKEKQPFLSLGARIIPGLPPYFNVPLRERFDILVHIRNTSPSHMLQVQK</sequence>
<dbReference type="Gene3D" id="1.20.1440.30">
    <property type="entry name" value="Biosynthetic Protein domain"/>
    <property type="match status" value="1"/>
</dbReference>
<dbReference type="Gene3D" id="3.40.1660.10">
    <property type="entry name" value="EreA-like (biosynthetic domain)"/>
    <property type="match status" value="1"/>
</dbReference>
<feature type="signal peptide" evidence="1">
    <location>
        <begin position="1"/>
        <end position="29"/>
    </location>
</feature>
<dbReference type="InterPro" id="IPR014622">
    <property type="entry name" value="UCP036794_erythomycin"/>
</dbReference>
<keyword evidence="3" id="KW-1185">Reference proteome</keyword>
<dbReference type="PIRSF" id="PIRSF036794">
    <property type="entry name" value="UCP_erythr_ester"/>
    <property type="match status" value="1"/>
</dbReference>
<dbReference type="Pfam" id="PF05139">
    <property type="entry name" value="Erythro_esteras"/>
    <property type="match status" value="1"/>
</dbReference>
<keyword evidence="1" id="KW-0732">Signal</keyword>
<dbReference type="Proteomes" id="UP001527090">
    <property type="component" value="Unassembled WGS sequence"/>
</dbReference>
<dbReference type="CDD" id="cd14728">
    <property type="entry name" value="Ere-like"/>
    <property type="match status" value="1"/>
</dbReference>
<dbReference type="Gene3D" id="3.30.1870.10">
    <property type="entry name" value="EreA-like, domain 2"/>
    <property type="match status" value="1"/>
</dbReference>